<dbReference type="GO" id="GO:0009289">
    <property type="term" value="C:pilus"/>
    <property type="evidence" value="ECO:0007669"/>
    <property type="project" value="UniProtKB-SubCell"/>
</dbReference>
<protein>
    <recommendedName>
        <fullName evidence="6">Fimbrial-type adhesion domain-containing protein</fullName>
    </recommendedName>
</protein>
<dbReference type="InterPro" id="IPR050263">
    <property type="entry name" value="Bact_Fimbrial_Adh_Pro"/>
</dbReference>
<feature type="domain" description="Fimbrial-type adhesion" evidence="6">
    <location>
        <begin position="205"/>
        <end position="378"/>
    </location>
</feature>
<dbReference type="InterPro" id="IPR008966">
    <property type="entry name" value="Adhesion_dom_sf"/>
</dbReference>
<dbReference type="Gene3D" id="2.60.40.1090">
    <property type="entry name" value="Fimbrial-type adhesion domain"/>
    <property type="match status" value="1"/>
</dbReference>
<dbReference type="GO" id="GO:0043709">
    <property type="term" value="P:cell adhesion involved in single-species biofilm formation"/>
    <property type="evidence" value="ECO:0007669"/>
    <property type="project" value="TreeGrafter"/>
</dbReference>
<keyword evidence="4" id="KW-0281">Fimbrium</keyword>
<dbReference type="Gene3D" id="2.60.40.3310">
    <property type="match status" value="1"/>
</dbReference>
<feature type="chain" id="PRO_5019178348" description="Fimbrial-type adhesion domain-containing protein" evidence="5">
    <location>
        <begin position="27"/>
        <end position="379"/>
    </location>
</feature>
<evidence type="ECO:0000256" key="2">
    <source>
        <dbReference type="ARBA" id="ARBA00006671"/>
    </source>
</evidence>
<dbReference type="InterPro" id="IPR036937">
    <property type="entry name" value="Adhesion_dom_fimbrial_sf"/>
</dbReference>
<keyword evidence="8" id="KW-1185">Reference proteome</keyword>
<dbReference type="PANTHER" id="PTHR33420">
    <property type="entry name" value="FIMBRIAL SUBUNIT ELFA-RELATED"/>
    <property type="match status" value="1"/>
</dbReference>
<sequence>MKLNLAKILKNILFIAPVWMSGSAYAIDCHYTAQALHEGGEIGRTPEENMINLGGITISVGPDVPVGSIVFTSTQASGGQITNGVACNGSFNFTSNIDYLTKPMPSTAWSGARTGTVYETGVPGLSVYLGTYDGDGVFPKHLSYTNAWPERDFAVVPTGYDLMIIKTGPVTPGVIDGAKLPTLRETIPAKAGYTGLPLTLKTVRFTGNLFIKSSTCVTPDLMVNLGKYDASQIPNVGSATPWVDSSLLLKDCPVFHGYYPKAAVNWIRGSGTLNQGKATPNMLGLSLKPNNGIIDAAQGIMAIDSAGGSAASGIGIQIATGELNGTPVNFNFSQEKPYDSPSAEGNNAKLPLVARYIRTERAIKPGKADGKLTFTISYR</sequence>
<organism evidence="7 8">
    <name type="scientific">[Pantoea] beijingensis</name>
    <dbReference type="NCBI Taxonomy" id="1324864"/>
    <lineage>
        <taxon>Bacteria</taxon>
        <taxon>Pseudomonadati</taxon>
        <taxon>Pseudomonadota</taxon>
        <taxon>Gammaproteobacteria</taxon>
        <taxon>Enterobacterales</taxon>
        <taxon>Erwiniaceae</taxon>
        <taxon>Erwinia</taxon>
    </lineage>
</organism>
<dbReference type="Proteomes" id="UP000288794">
    <property type="component" value="Unassembled WGS sequence"/>
</dbReference>
<dbReference type="PANTHER" id="PTHR33420:SF3">
    <property type="entry name" value="FIMBRIAL SUBUNIT ELFA"/>
    <property type="match status" value="1"/>
</dbReference>
<evidence type="ECO:0000256" key="3">
    <source>
        <dbReference type="ARBA" id="ARBA00022729"/>
    </source>
</evidence>
<evidence type="ECO:0000313" key="7">
    <source>
        <dbReference type="EMBL" id="RWR00935.1"/>
    </source>
</evidence>
<dbReference type="EMBL" id="JMEE01000044">
    <property type="protein sequence ID" value="RWR00935.1"/>
    <property type="molecule type" value="Genomic_DNA"/>
</dbReference>
<reference evidence="7 8" key="1">
    <citation type="submission" date="2014-04" db="EMBL/GenBank/DDBJ databases">
        <title>Draft genome sequence of Pantoea beijingensis strain LMG 27579, an emerging pathogen to Pleurotus eryngii with potential industrial application.</title>
        <authorList>
            <person name="Xu F."/>
            <person name="Liu Y."/>
            <person name="Wang S."/>
            <person name="Yin Y."/>
            <person name="Ma Y."/>
            <person name="Zhao S."/>
            <person name="Rong C."/>
        </authorList>
    </citation>
    <scope>NUCLEOTIDE SEQUENCE [LARGE SCALE GENOMIC DNA]</scope>
    <source>
        <strain evidence="7 8">LMG 27579</strain>
    </source>
</reference>
<evidence type="ECO:0000256" key="1">
    <source>
        <dbReference type="ARBA" id="ARBA00004561"/>
    </source>
</evidence>
<proteinExistence type="inferred from homology"/>
<comment type="caution">
    <text evidence="7">The sequence shown here is derived from an EMBL/GenBank/DDBJ whole genome shotgun (WGS) entry which is preliminary data.</text>
</comment>
<keyword evidence="3 5" id="KW-0732">Signal</keyword>
<evidence type="ECO:0000259" key="6">
    <source>
        <dbReference type="Pfam" id="PF00419"/>
    </source>
</evidence>
<evidence type="ECO:0000256" key="4">
    <source>
        <dbReference type="ARBA" id="ARBA00023263"/>
    </source>
</evidence>
<dbReference type="SUPFAM" id="SSF49401">
    <property type="entry name" value="Bacterial adhesins"/>
    <property type="match status" value="1"/>
</dbReference>
<gene>
    <name evidence="7" type="ORF">ED28_15910</name>
</gene>
<accession>A0A443IA93</accession>
<evidence type="ECO:0000256" key="5">
    <source>
        <dbReference type="SAM" id="SignalP"/>
    </source>
</evidence>
<dbReference type="Pfam" id="PF00419">
    <property type="entry name" value="Fimbrial"/>
    <property type="match status" value="1"/>
</dbReference>
<dbReference type="AlphaFoldDB" id="A0A443IA93"/>
<comment type="similarity">
    <text evidence="2">Belongs to the fimbrial protein family.</text>
</comment>
<comment type="subcellular location">
    <subcellularLocation>
        <location evidence="1">Fimbrium</location>
    </subcellularLocation>
</comment>
<name>A0A443IA93_9GAMM</name>
<feature type="signal peptide" evidence="5">
    <location>
        <begin position="1"/>
        <end position="26"/>
    </location>
</feature>
<dbReference type="RefSeq" id="WP_242080464.1">
    <property type="nucleotide sequence ID" value="NZ_CP071409.1"/>
</dbReference>
<dbReference type="InterPro" id="IPR000259">
    <property type="entry name" value="Adhesion_dom_fimbrial"/>
</dbReference>
<evidence type="ECO:0000313" key="8">
    <source>
        <dbReference type="Proteomes" id="UP000288794"/>
    </source>
</evidence>